<dbReference type="AlphaFoldDB" id="A0A9N9ZXU0"/>
<evidence type="ECO:0000256" key="4">
    <source>
        <dbReference type="ARBA" id="ARBA00022670"/>
    </source>
</evidence>
<dbReference type="GO" id="GO:0004843">
    <property type="term" value="F:cysteine-type deubiquitinase activity"/>
    <property type="evidence" value="ECO:0007669"/>
    <property type="project" value="UniProtKB-EC"/>
</dbReference>
<evidence type="ECO:0000256" key="7">
    <source>
        <dbReference type="ARBA" id="ARBA00022807"/>
    </source>
</evidence>
<reference evidence="11" key="1">
    <citation type="submission" date="2021-12" db="EMBL/GenBank/DDBJ databases">
        <authorList>
            <person name="King R."/>
        </authorList>
    </citation>
    <scope>NUCLEOTIDE SEQUENCE</scope>
</reference>
<dbReference type="PROSITE" id="PS51257">
    <property type="entry name" value="PROKAR_LIPOPROTEIN"/>
    <property type="match status" value="1"/>
</dbReference>
<evidence type="ECO:0000259" key="10">
    <source>
        <dbReference type="PROSITE" id="PS50235"/>
    </source>
</evidence>
<keyword evidence="5" id="KW-0833">Ubl conjugation pathway</keyword>
<dbReference type="GO" id="GO:0016579">
    <property type="term" value="P:protein deubiquitination"/>
    <property type="evidence" value="ECO:0007669"/>
    <property type="project" value="InterPro"/>
</dbReference>
<keyword evidence="4" id="KW-0645">Protease</keyword>
<evidence type="ECO:0000313" key="11">
    <source>
        <dbReference type="EMBL" id="CAH0381503.1"/>
    </source>
</evidence>
<keyword evidence="9" id="KW-1133">Transmembrane helix</keyword>
<evidence type="ECO:0000256" key="5">
    <source>
        <dbReference type="ARBA" id="ARBA00022786"/>
    </source>
</evidence>
<dbReference type="InterPro" id="IPR050164">
    <property type="entry name" value="Peptidase_C19"/>
</dbReference>
<keyword evidence="9" id="KW-0472">Membrane</keyword>
<comment type="catalytic activity">
    <reaction evidence="1">
        <text>Thiol-dependent hydrolysis of ester, thioester, amide, peptide and isopeptide bonds formed by the C-terminal Gly of ubiquitin (a 76-residue protein attached to proteins as an intracellular targeting signal).</text>
        <dbReference type="EC" id="3.4.19.12"/>
    </reaction>
</comment>
<keyword evidence="6" id="KW-0378">Hydrolase</keyword>
<dbReference type="OrthoDB" id="2248014at2759"/>
<keyword evidence="9" id="KW-0812">Transmembrane</keyword>
<organism evidence="11 12">
    <name type="scientific">Bemisia tabaci</name>
    <name type="common">Sweetpotato whitefly</name>
    <name type="synonym">Aleurodes tabaci</name>
    <dbReference type="NCBI Taxonomy" id="7038"/>
    <lineage>
        <taxon>Eukaryota</taxon>
        <taxon>Metazoa</taxon>
        <taxon>Ecdysozoa</taxon>
        <taxon>Arthropoda</taxon>
        <taxon>Hexapoda</taxon>
        <taxon>Insecta</taxon>
        <taxon>Pterygota</taxon>
        <taxon>Neoptera</taxon>
        <taxon>Paraneoptera</taxon>
        <taxon>Hemiptera</taxon>
        <taxon>Sternorrhyncha</taxon>
        <taxon>Aleyrodoidea</taxon>
        <taxon>Aleyrodidae</taxon>
        <taxon>Aleyrodinae</taxon>
        <taxon>Bemisia</taxon>
    </lineage>
</organism>
<evidence type="ECO:0000256" key="8">
    <source>
        <dbReference type="SAM" id="MobiDB-lite"/>
    </source>
</evidence>
<feature type="transmembrane region" description="Helical" evidence="9">
    <location>
        <begin position="6"/>
        <end position="25"/>
    </location>
</feature>
<evidence type="ECO:0000256" key="3">
    <source>
        <dbReference type="ARBA" id="ARBA00012759"/>
    </source>
</evidence>
<dbReference type="EMBL" id="OU963862">
    <property type="protein sequence ID" value="CAH0381503.1"/>
    <property type="molecule type" value="Genomic_DNA"/>
</dbReference>
<dbReference type="InterPro" id="IPR028889">
    <property type="entry name" value="USP"/>
</dbReference>
<evidence type="ECO:0000256" key="1">
    <source>
        <dbReference type="ARBA" id="ARBA00000707"/>
    </source>
</evidence>
<evidence type="ECO:0000256" key="2">
    <source>
        <dbReference type="ARBA" id="ARBA00009085"/>
    </source>
</evidence>
<dbReference type="GO" id="GO:0005829">
    <property type="term" value="C:cytosol"/>
    <property type="evidence" value="ECO:0007669"/>
    <property type="project" value="TreeGrafter"/>
</dbReference>
<dbReference type="GO" id="GO:0006508">
    <property type="term" value="P:proteolysis"/>
    <property type="evidence" value="ECO:0007669"/>
    <property type="project" value="UniProtKB-KW"/>
</dbReference>
<dbReference type="InterPro" id="IPR018200">
    <property type="entry name" value="USP_CS"/>
</dbReference>
<evidence type="ECO:0000256" key="6">
    <source>
        <dbReference type="ARBA" id="ARBA00022801"/>
    </source>
</evidence>
<dbReference type="PANTHER" id="PTHR24006:SF888">
    <property type="entry name" value="UBIQUITIN CARBOXYL-TERMINAL HYDROLASE 30"/>
    <property type="match status" value="1"/>
</dbReference>
<dbReference type="SUPFAM" id="SSF54001">
    <property type="entry name" value="Cysteine proteinases"/>
    <property type="match status" value="1"/>
</dbReference>
<dbReference type="Pfam" id="PF00443">
    <property type="entry name" value="UCH"/>
    <property type="match status" value="1"/>
</dbReference>
<dbReference type="GO" id="GO:0005634">
    <property type="term" value="C:nucleus"/>
    <property type="evidence" value="ECO:0007669"/>
    <property type="project" value="TreeGrafter"/>
</dbReference>
<dbReference type="EC" id="3.4.19.12" evidence="3"/>
<dbReference type="PROSITE" id="PS00973">
    <property type="entry name" value="USP_2"/>
    <property type="match status" value="1"/>
</dbReference>
<dbReference type="CDD" id="cd02662">
    <property type="entry name" value="Peptidase_C19F"/>
    <property type="match status" value="1"/>
</dbReference>
<dbReference type="PROSITE" id="PS50235">
    <property type="entry name" value="USP_3"/>
    <property type="match status" value="1"/>
</dbReference>
<accession>A0A9N9ZXU0</accession>
<dbReference type="InterPro" id="IPR001394">
    <property type="entry name" value="Peptidase_C19_UCH"/>
</dbReference>
<name>A0A9N9ZXU0_BEMTA</name>
<feature type="region of interest" description="Disordered" evidence="8">
    <location>
        <begin position="152"/>
        <end position="172"/>
    </location>
</feature>
<evidence type="ECO:0000256" key="9">
    <source>
        <dbReference type="SAM" id="Phobius"/>
    </source>
</evidence>
<protein>
    <recommendedName>
        <fullName evidence="3">ubiquitinyl hydrolase 1</fullName>
        <ecNumber evidence="3">3.4.19.12</ecNumber>
    </recommendedName>
</protein>
<dbReference type="Gene3D" id="3.90.70.10">
    <property type="entry name" value="Cysteine proteinases"/>
    <property type="match status" value="1"/>
</dbReference>
<evidence type="ECO:0000313" key="12">
    <source>
        <dbReference type="Proteomes" id="UP001152759"/>
    </source>
</evidence>
<keyword evidence="12" id="KW-1185">Reference proteome</keyword>
<sequence length="456" mass="51342">MDKEQIILFAGITGCALALAAYVIWGPSPTRKKKGPIVGLRNLGMTCFLNTVLQSLASCSFFVEWSVSLPRKGNLTQTIEKILRILNGEVNGVDIPYSPIEIVSAIRKHGWTMPHSEHDAHEFFHVVLTSIEEEITKNSPLRKSCLLDVLEEEPSSTEEKHQDHGDTPPDTQNISIVENKIIVSNGDIAPTRSFACINKTSLSLVDKSKPSPFKGFLTSQLKCTGCGFVSPLRYDPFDSISLHLPSASSVLTHYSLTQLLDKFVETEQVEGVECEGCNKNRAETTPVISTEALKTLRFGKLPKCLCFHISRLTMQSNGTTYKRQDTVEFSEYLTMDPYTHNTLIKKNISNNKISKETNESNGSIRPEDIPECKNHLYRLKAVIVHCGSSEWGGHFITYRHGYLRSQTRHRCKDSRNNPRWFYTSDEEVRQTSLAEVLSSLPYMLFYEKCETPGPED</sequence>
<comment type="similarity">
    <text evidence="2">Belongs to the peptidase C19 family.</text>
</comment>
<proteinExistence type="inferred from homology"/>
<feature type="compositionally biased region" description="Basic and acidic residues" evidence="8">
    <location>
        <begin position="157"/>
        <end position="167"/>
    </location>
</feature>
<dbReference type="KEGG" id="btab:109038840"/>
<dbReference type="PANTHER" id="PTHR24006">
    <property type="entry name" value="UBIQUITIN CARBOXYL-TERMINAL HYDROLASE"/>
    <property type="match status" value="1"/>
</dbReference>
<keyword evidence="7" id="KW-0788">Thiol protease</keyword>
<dbReference type="Proteomes" id="UP001152759">
    <property type="component" value="Chromosome 1"/>
</dbReference>
<feature type="domain" description="USP" evidence="10">
    <location>
        <begin position="38"/>
        <end position="449"/>
    </location>
</feature>
<dbReference type="InterPro" id="IPR038765">
    <property type="entry name" value="Papain-like_cys_pep_sf"/>
</dbReference>
<gene>
    <name evidence="11" type="ORF">BEMITA_LOCUS1147</name>
</gene>